<dbReference type="InterPro" id="IPR039891">
    <property type="entry name" value="VWA8"/>
</dbReference>
<dbReference type="PANTHER" id="PTHR21610">
    <property type="entry name" value="VON WILLEBRAND FACTOR A DOMAIN-CONTAINING PROTEIN 8"/>
    <property type="match status" value="1"/>
</dbReference>
<accession>A0A915CPU8</accession>
<evidence type="ECO:0000313" key="2">
    <source>
        <dbReference type="Proteomes" id="UP000887574"/>
    </source>
</evidence>
<dbReference type="AlphaFoldDB" id="A0A915CPU8"/>
<dbReference type="GO" id="GO:0005737">
    <property type="term" value="C:cytoplasm"/>
    <property type="evidence" value="ECO:0007669"/>
    <property type="project" value="TreeGrafter"/>
</dbReference>
<reference evidence="3" key="1">
    <citation type="submission" date="2022-11" db="UniProtKB">
        <authorList>
            <consortium name="WormBaseParasite"/>
        </authorList>
    </citation>
    <scope>IDENTIFICATION</scope>
</reference>
<dbReference type="SUPFAM" id="SSF52540">
    <property type="entry name" value="P-loop containing nucleoside triphosphate hydrolases"/>
    <property type="match status" value="1"/>
</dbReference>
<dbReference type="SMART" id="SM00327">
    <property type="entry name" value="VWA"/>
    <property type="match status" value="1"/>
</dbReference>
<dbReference type="InterPro" id="IPR027417">
    <property type="entry name" value="P-loop_NTPase"/>
</dbReference>
<dbReference type="Gene3D" id="3.40.50.300">
    <property type="entry name" value="P-loop containing nucleotide triphosphate hydrolases"/>
    <property type="match status" value="1"/>
</dbReference>
<evidence type="ECO:0000259" key="1">
    <source>
        <dbReference type="PROSITE" id="PS50234"/>
    </source>
</evidence>
<dbReference type="InterPro" id="IPR011704">
    <property type="entry name" value="ATPase_dyneun-rel_AAA"/>
</dbReference>
<dbReference type="PANTHER" id="PTHR21610:SF9">
    <property type="entry name" value="VON WILLEBRAND FACTOR A DOMAIN-CONTAINING PROTEIN 8"/>
    <property type="match status" value="1"/>
</dbReference>
<dbReference type="Proteomes" id="UP000887574">
    <property type="component" value="Unplaced"/>
</dbReference>
<dbReference type="InterPro" id="IPR036465">
    <property type="entry name" value="vWFA_dom_sf"/>
</dbReference>
<keyword evidence="2" id="KW-1185">Reference proteome</keyword>
<dbReference type="Gene3D" id="3.40.50.410">
    <property type="entry name" value="von Willebrand factor, type A domain"/>
    <property type="match status" value="1"/>
</dbReference>
<protein>
    <submittedName>
        <fullName evidence="3">VWFA domain-containing protein</fullName>
    </submittedName>
</protein>
<dbReference type="PROSITE" id="PS50234">
    <property type="entry name" value="VWFA"/>
    <property type="match status" value="1"/>
</dbReference>
<dbReference type="Pfam" id="PF07728">
    <property type="entry name" value="AAA_5"/>
    <property type="match status" value="1"/>
</dbReference>
<evidence type="ECO:0000313" key="3">
    <source>
        <dbReference type="WBParaSite" id="jg11312"/>
    </source>
</evidence>
<organism evidence="2 3">
    <name type="scientific">Ditylenchus dipsaci</name>
    <dbReference type="NCBI Taxonomy" id="166011"/>
    <lineage>
        <taxon>Eukaryota</taxon>
        <taxon>Metazoa</taxon>
        <taxon>Ecdysozoa</taxon>
        <taxon>Nematoda</taxon>
        <taxon>Chromadorea</taxon>
        <taxon>Rhabditida</taxon>
        <taxon>Tylenchina</taxon>
        <taxon>Tylenchomorpha</taxon>
        <taxon>Sphaerularioidea</taxon>
        <taxon>Anguinidae</taxon>
        <taxon>Anguininae</taxon>
        <taxon>Ditylenchus</taxon>
    </lineage>
</organism>
<dbReference type="InterPro" id="IPR002035">
    <property type="entry name" value="VWF_A"/>
</dbReference>
<dbReference type="GO" id="GO:0016887">
    <property type="term" value="F:ATP hydrolysis activity"/>
    <property type="evidence" value="ECO:0007669"/>
    <property type="project" value="InterPro"/>
</dbReference>
<feature type="domain" description="VWFA" evidence="1">
    <location>
        <begin position="464"/>
        <end position="647"/>
    </location>
</feature>
<dbReference type="FunFam" id="3.40.50.300:FF:000663">
    <property type="entry name" value="von Willebrand factor A domain containing 8"/>
    <property type="match status" value="1"/>
</dbReference>
<sequence length="654" mass="73774">MYDETMVPDTLFYENPQHQRVIENMAKDFELGSHLLLIGNQGVGKNKIADRFLQLTNRPRQYMQLHRDSTVQSLTVQTTIVNGILKHEDSPLIKAVRNGLVLVVDEADKAPLHVVAILKSLLDTGVLHLADGRKIVPSVTNATNSDNTIEMHKDFRMLMLANRPGFPFLGNDLFGLLGDLFSVHTVDNPARDSEIVMLKQYAPDVPHKTLDMLVSVFAELREMADQSMLSYPYSTRELVNIVKHLQLFPSDDIAAVIRNVFDFDSYSKDTIEIIQEVFNRHGVDLGGSFLGVGVSVDGKGGAPERIEIEKGEYDLWKYMGWRNWWLQHCWTGGIGGPFRLDAGHDVHQLPNSAKQQVPDHILKKAREISKMEYAKKLKEIDMSEYDADAYNELNNKISKQVKVFKSILDSLEAREHERQWAKHQTSGDLDDGKLIEGMTGEKAIYRRRIDQPPDPGAPQQKPKRIRLCFDVSGSMYRFNRYDGRLQRSMESALLVMEAMEGYKDKIKYDIVGHSGEAYALQFVTVDNPPKNEKDKLTVLKKMLAHTQYCMSGDSTLEAIEQAVKKLKKETEVDERIVIALSDANLDRYGIQPAHLAAALNTDESVNAFLILIGSLGQQAQSIQRALPAGKVFVARDATEIPQIMQKIFASTIIK</sequence>
<name>A0A915CPU8_9BILA</name>
<dbReference type="GO" id="GO:0005524">
    <property type="term" value="F:ATP binding"/>
    <property type="evidence" value="ECO:0007669"/>
    <property type="project" value="InterPro"/>
</dbReference>
<proteinExistence type="predicted"/>
<dbReference type="WBParaSite" id="jg11312">
    <property type="protein sequence ID" value="jg11312"/>
    <property type="gene ID" value="jg11312"/>
</dbReference>
<dbReference type="SUPFAM" id="SSF53300">
    <property type="entry name" value="vWA-like"/>
    <property type="match status" value="1"/>
</dbReference>